<dbReference type="EMBL" id="CAEZVF010000004">
    <property type="protein sequence ID" value="CAB4613859.1"/>
    <property type="molecule type" value="Genomic_DNA"/>
</dbReference>
<dbReference type="GO" id="GO:0008694">
    <property type="term" value="F:4-hydroxy-3-polyprenylbenzoate decarboxylase activity"/>
    <property type="evidence" value="ECO:0007669"/>
    <property type="project" value="TreeGrafter"/>
</dbReference>
<dbReference type="NCBIfam" id="TIGR03701">
    <property type="entry name" value="mena_SCO4490"/>
    <property type="match status" value="1"/>
</dbReference>
<gene>
    <name evidence="5" type="ORF">UFOPK1939_00051</name>
</gene>
<name>A0A6J6HQ93_9ZZZZ</name>
<dbReference type="InterPro" id="IPR048304">
    <property type="entry name" value="UbiD_Rift_dom"/>
</dbReference>
<feature type="domain" description="3-octaprenyl-4-hydroxybenzoate carboxy-lyase-like Rift-related" evidence="2">
    <location>
        <begin position="119"/>
        <end position="317"/>
    </location>
</feature>
<accession>A0A6J6HQ93</accession>
<dbReference type="InterPro" id="IPR049383">
    <property type="entry name" value="UbiD-like_N"/>
</dbReference>
<evidence type="ECO:0000313" key="5">
    <source>
        <dbReference type="EMBL" id="CAB4613859.1"/>
    </source>
</evidence>
<dbReference type="FunFam" id="3.40.1670.10:FF:000002">
    <property type="entry name" value="Menaquinone biosynthesis decarboxylase"/>
    <property type="match status" value="1"/>
</dbReference>
<proteinExistence type="inferred from homology"/>
<feature type="domain" description="3-octaprenyl-4-hydroxybenzoate carboxy-lyase-like N-terminal" evidence="3">
    <location>
        <begin position="10"/>
        <end position="86"/>
    </location>
</feature>
<dbReference type="InterPro" id="IPR022390">
    <property type="entry name" value="HBDC"/>
</dbReference>
<dbReference type="InterPro" id="IPR049381">
    <property type="entry name" value="UbiD-like_C"/>
</dbReference>
<dbReference type="InterPro" id="IPR002830">
    <property type="entry name" value="UbiD"/>
</dbReference>
<dbReference type="NCBIfam" id="TIGR00148">
    <property type="entry name" value="UbiD family decarboxylase"/>
    <property type="match status" value="1"/>
</dbReference>
<dbReference type="Pfam" id="PF20696">
    <property type="entry name" value="UbiD_C"/>
    <property type="match status" value="1"/>
</dbReference>
<comment type="similarity">
    <text evidence="1">Belongs to the UbiD family.</text>
</comment>
<dbReference type="PANTHER" id="PTHR30108:SF17">
    <property type="entry name" value="FERULIC ACID DECARBOXYLASE 1"/>
    <property type="match status" value="1"/>
</dbReference>
<dbReference type="AlphaFoldDB" id="A0A6J6HQ93"/>
<dbReference type="Pfam" id="PF01977">
    <property type="entry name" value="UbiD"/>
    <property type="match status" value="1"/>
</dbReference>
<evidence type="ECO:0000256" key="1">
    <source>
        <dbReference type="ARBA" id="ARBA00010021"/>
    </source>
</evidence>
<sequence length="483" mass="52894">MTNADLPSFLADLEAKGQLHRVSAEVDPELEVAEIVSRVVAAGGPALIFDNVRGSQIPLAINVFGTTERMAAALGVSDLDEIGQRIRELLKPELPKGVGGLKDALGKVMQLRSAPPKVVKQSTVQSVVLRGDDVDLDLLPGIKQWPDDAGVFLNLGLTHTKHPETGDRNLGMYRLQKHSRNQIGLHWQIHKDSNAHHAVAERRGERLPVAIAFGCPPAVTYAASAPLPAEIDEYLFAGFLAGERVELVDCLTVPLQVAAGAQIVLEGWIEPGARKPEGPFGDHTGYYTPQEDFPVMTVDTMTMTTNPVYQSIVVGRPPQEDGPIGMATERIFLPLLQLTHAEIVDYHLPEYGVFHNCVIVSIDKKFPKHAMKVMSALWGAGLMSLTKLIIVVDKDVDVHNYAEVAWQVLGNVDYDHDVLHTTGPVDHLDHSSYQQFWGGKLGIDATAKRADEGYTREWPDAVAQDPRIVELVNQRWASYGLAP</sequence>
<protein>
    <submittedName>
        <fullName evidence="5">Unannotated protein</fullName>
    </submittedName>
</protein>
<dbReference type="GO" id="GO:0005829">
    <property type="term" value="C:cytosol"/>
    <property type="evidence" value="ECO:0007669"/>
    <property type="project" value="TreeGrafter"/>
</dbReference>
<evidence type="ECO:0000259" key="3">
    <source>
        <dbReference type="Pfam" id="PF20695"/>
    </source>
</evidence>
<dbReference type="GO" id="GO:0006744">
    <property type="term" value="P:ubiquinone biosynthetic process"/>
    <property type="evidence" value="ECO:0007669"/>
    <property type="project" value="TreeGrafter"/>
</dbReference>
<dbReference type="SUPFAM" id="SSF143968">
    <property type="entry name" value="UbiD C-terminal domain-like"/>
    <property type="match status" value="1"/>
</dbReference>
<dbReference type="Pfam" id="PF20695">
    <property type="entry name" value="UbiD_N"/>
    <property type="match status" value="1"/>
</dbReference>
<evidence type="ECO:0000259" key="2">
    <source>
        <dbReference type="Pfam" id="PF01977"/>
    </source>
</evidence>
<organism evidence="5">
    <name type="scientific">freshwater metagenome</name>
    <dbReference type="NCBI Taxonomy" id="449393"/>
    <lineage>
        <taxon>unclassified sequences</taxon>
        <taxon>metagenomes</taxon>
        <taxon>ecological metagenomes</taxon>
    </lineage>
</organism>
<evidence type="ECO:0000259" key="4">
    <source>
        <dbReference type="Pfam" id="PF20696"/>
    </source>
</evidence>
<dbReference type="SUPFAM" id="SSF50475">
    <property type="entry name" value="FMN-binding split barrel"/>
    <property type="match status" value="1"/>
</dbReference>
<feature type="domain" description="3-octaprenyl-4-hydroxybenzoate carboxy-lyase-like C-terminal" evidence="4">
    <location>
        <begin position="324"/>
        <end position="445"/>
    </location>
</feature>
<dbReference type="PANTHER" id="PTHR30108">
    <property type="entry name" value="3-OCTAPRENYL-4-HYDROXYBENZOATE CARBOXY-LYASE-RELATED"/>
    <property type="match status" value="1"/>
</dbReference>
<reference evidence="5" key="1">
    <citation type="submission" date="2020-05" db="EMBL/GenBank/DDBJ databases">
        <authorList>
            <person name="Chiriac C."/>
            <person name="Salcher M."/>
            <person name="Ghai R."/>
            <person name="Kavagutti S V."/>
        </authorList>
    </citation>
    <scope>NUCLEOTIDE SEQUENCE</scope>
</reference>
<dbReference type="Gene3D" id="3.40.1670.10">
    <property type="entry name" value="UbiD C-terminal domain-like"/>
    <property type="match status" value="1"/>
</dbReference>